<evidence type="ECO:0000313" key="2">
    <source>
        <dbReference type="EMBL" id="PWH85414.1"/>
    </source>
</evidence>
<dbReference type="OrthoDB" id="9774475at2"/>
<evidence type="ECO:0000313" key="3">
    <source>
        <dbReference type="Proteomes" id="UP000245370"/>
    </source>
</evidence>
<sequence length="380" mass="44543">MSKVKHVLGISGGKDSAALAIYLHEKYPQIDFTYYYTDTGKELDETYQLLENIEIYLGKKILHLVANDAAESSENPFDFFYKSFKGYIPSATARWCTNMMKLQPFEKFVGETIPTLSYVGIRGDENREGYISKKNNIQSIFPFRKNMWSEDVLHKLFNPENQEVVLDYYNSVFKGEKLDKVAELLHSEITFKRHQRLATDRQIKYKLNGLMDLGVVDFNHATFQFLKGTEYPLSFEEDYALLDNEDVLVRDDVFRILRESGVGVPAYYNKIEYEVDGQKGEYARSRSGCFFCFFQQKIEWVWLYEQHPEKFKEAMAYENLKESFTWNQHESLEELIHPDRIRQIKLDHLKRTNKQKSDDSPYLLDILDDTEGDGCTACFV</sequence>
<reference evidence="2 3" key="1">
    <citation type="submission" date="2018-05" db="EMBL/GenBank/DDBJ databases">
        <title>Brumimicrobium oceani sp. nov., isolated from coastal sediment.</title>
        <authorList>
            <person name="Kou Y."/>
        </authorList>
    </citation>
    <scope>NUCLEOTIDE SEQUENCE [LARGE SCALE GENOMIC DNA]</scope>
    <source>
        <strain evidence="2 3">C305</strain>
    </source>
</reference>
<reference evidence="2 3" key="2">
    <citation type="submission" date="2018-05" db="EMBL/GenBank/DDBJ databases">
        <authorList>
            <person name="Lanie J.A."/>
            <person name="Ng W.-L."/>
            <person name="Kazmierczak K.M."/>
            <person name="Andrzejewski T.M."/>
            <person name="Davidsen T.M."/>
            <person name="Wayne K.J."/>
            <person name="Tettelin H."/>
            <person name="Glass J.I."/>
            <person name="Rusch D."/>
            <person name="Podicherti R."/>
            <person name="Tsui H.-C.T."/>
            <person name="Winkler M.E."/>
        </authorList>
    </citation>
    <scope>NUCLEOTIDE SEQUENCE [LARGE SCALE GENOMIC DNA]</scope>
    <source>
        <strain evidence="2 3">C305</strain>
    </source>
</reference>
<dbReference type="Proteomes" id="UP000245370">
    <property type="component" value="Unassembled WGS sequence"/>
</dbReference>
<dbReference type="EMBL" id="QFRJ01000006">
    <property type="protein sequence ID" value="PWH85414.1"/>
    <property type="molecule type" value="Genomic_DNA"/>
</dbReference>
<dbReference type="GO" id="GO:0003824">
    <property type="term" value="F:catalytic activity"/>
    <property type="evidence" value="ECO:0007669"/>
    <property type="project" value="InterPro"/>
</dbReference>
<evidence type="ECO:0000259" key="1">
    <source>
        <dbReference type="Pfam" id="PF01507"/>
    </source>
</evidence>
<proteinExistence type="predicted"/>
<protein>
    <submittedName>
        <fullName evidence="2">Phosphoadenosine phosphosulfate reductase</fullName>
    </submittedName>
</protein>
<organism evidence="2 3">
    <name type="scientific">Brumimicrobium oceani</name>
    <dbReference type="NCBI Taxonomy" id="2100725"/>
    <lineage>
        <taxon>Bacteria</taxon>
        <taxon>Pseudomonadati</taxon>
        <taxon>Bacteroidota</taxon>
        <taxon>Flavobacteriia</taxon>
        <taxon>Flavobacteriales</taxon>
        <taxon>Crocinitomicaceae</taxon>
        <taxon>Brumimicrobium</taxon>
    </lineage>
</organism>
<dbReference type="SUPFAM" id="SSF52402">
    <property type="entry name" value="Adenine nucleotide alpha hydrolases-like"/>
    <property type="match status" value="1"/>
</dbReference>
<dbReference type="AlphaFoldDB" id="A0A2U2XC88"/>
<dbReference type="PANTHER" id="PTHR43196">
    <property type="entry name" value="SULFATE ADENYLYLTRANSFERASE SUBUNIT 2"/>
    <property type="match status" value="1"/>
</dbReference>
<gene>
    <name evidence="2" type="ORF">DIT68_09135</name>
</gene>
<name>A0A2U2XC88_9FLAO</name>
<keyword evidence="3" id="KW-1185">Reference proteome</keyword>
<accession>A0A2U2XC88</accession>
<dbReference type="InterPro" id="IPR014729">
    <property type="entry name" value="Rossmann-like_a/b/a_fold"/>
</dbReference>
<dbReference type="InterPro" id="IPR002500">
    <property type="entry name" value="PAPS_reduct_dom"/>
</dbReference>
<dbReference type="PANTHER" id="PTHR43196:SF2">
    <property type="entry name" value="PHOSPHOADENOSINE PHOSPHOSULFATE REDUCTASE"/>
    <property type="match status" value="1"/>
</dbReference>
<dbReference type="RefSeq" id="WP_109359495.1">
    <property type="nucleotide sequence ID" value="NZ_QFRJ01000006.1"/>
</dbReference>
<dbReference type="InterPro" id="IPR050128">
    <property type="entry name" value="Sulfate_adenylyltrnsfr_sub2"/>
</dbReference>
<comment type="caution">
    <text evidence="2">The sequence shown here is derived from an EMBL/GenBank/DDBJ whole genome shotgun (WGS) entry which is preliminary data.</text>
</comment>
<dbReference type="Pfam" id="PF01507">
    <property type="entry name" value="PAPS_reduct"/>
    <property type="match status" value="1"/>
</dbReference>
<dbReference type="Gene3D" id="3.40.50.620">
    <property type="entry name" value="HUPs"/>
    <property type="match status" value="1"/>
</dbReference>
<feature type="domain" description="Phosphoadenosine phosphosulphate reductase" evidence="1">
    <location>
        <begin position="6"/>
        <end position="127"/>
    </location>
</feature>